<gene>
    <name evidence="3" type="ORF">WJX75_003801</name>
</gene>
<evidence type="ECO:0000256" key="2">
    <source>
        <dbReference type="SAM" id="Phobius"/>
    </source>
</evidence>
<keyword evidence="2" id="KW-0812">Transmembrane</keyword>
<evidence type="ECO:0000313" key="4">
    <source>
        <dbReference type="Proteomes" id="UP001491310"/>
    </source>
</evidence>
<feature type="compositionally biased region" description="Basic and acidic residues" evidence="1">
    <location>
        <begin position="70"/>
        <end position="88"/>
    </location>
</feature>
<evidence type="ECO:0008006" key="5">
    <source>
        <dbReference type="Google" id="ProtNLM"/>
    </source>
</evidence>
<organism evidence="3 4">
    <name type="scientific">Coccomyxa subellipsoidea</name>
    <dbReference type="NCBI Taxonomy" id="248742"/>
    <lineage>
        <taxon>Eukaryota</taxon>
        <taxon>Viridiplantae</taxon>
        <taxon>Chlorophyta</taxon>
        <taxon>core chlorophytes</taxon>
        <taxon>Trebouxiophyceae</taxon>
        <taxon>Trebouxiophyceae incertae sedis</taxon>
        <taxon>Coccomyxaceae</taxon>
        <taxon>Coccomyxa</taxon>
    </lineage>
</organism>
<name>A0ABR2YJD1_9CHLO</name>
<protein>
    <recommendedName>
        <fullName evidence="5">Transmembrane protein</fullName>
    </recommendedName>
</protein>
<feature type="compositionally biased region" description="Basic and acidic residues" evidence="1">
    <location>
        <begin position="100"/>
        <end position="110"/>
    </location>
</feature>
<comment type="caution">
    <text evidence="3">The sequence shown here is derived from an EMBL/GenBank/DDBJ whole genome shotgun (WGS) entry which is preliminary data.</text>
</comment>
<accession>A0ABR2YJD1</accession>
<evidence type="ECO:0000313" key="3">
    <source>
        <dbReference type="EMBL" id="KAK9906540.1"/>
    </source>
</evidence>
<dbReference type="Proteomes" id="UP001491310">
    <property type="component" value="Unassembled WGS sequence"/>
</dbReference>
<reference evidence="3 4" key="1">
    <citation type="journal article" date="2024" name="Nat. Commun.">
        <title>Phylogenomics reveals the evolutionary origins of lichenization in chlorophyte algae.</title>
        <authorList>
            <person name="Puginier C."/>
            <person name="Libourel C."/>
            <person name="Otte J."/>
            <person name="Skaloud P."/>
            <person name="Haon M."/>
            <person name="Grisel S."/>
            <person name="Petersen M."/>
            <person name="Berrin J.G."/>
            <person name="Delaux P.M."/>
            <person name="Dal Grande F."/>
            <person name="Keller J."/>
        </authorList>
    </citation>
    <scope>NUCLEOTIDE SEQUENCE [LARGE SCALE GENOMIC DNA]</scope>
    <source>
        <strain evidence="3 4">SAG 216-7</strain>
    </source>
</reference>
<sequence>MAHKKKGSKKGNTAANGASKPQPAAADVNGEPHSYKEAVTSNLDINGSEEVNGNNTPEDASPQTSPRTDGSADKDLPKPEGKPAEAAKPKSAQPQPGEHAAQDARKALEDTVENLRGDLRAEKVRREKAEESVLIWKGTSAVLGLSTLGCAAFALVALVSCRRN</sequence>
<keyword evidence="2" id="KW-1133">Transmembrane helix</keyword>
<keyword evidence="4" id="KW-1185">Reference proteome</keyword>
<feature type="region of interest" description="Disordered" evidence="1">
    <location>
        <begin position="1"/>
        <end position="110"/>
    </location>
</feature>
<feature type="compositionally biased region" description="Polar residues" evidence="1">
    <location>
        <begin position="39"/>
        <end position="68"/>
    </location>
</feature>
<proteinExistence type="predicted"/>
<evidence type="ECO:0000256" key="1">
    <source>
        <dbReference type="SAM" id="MobiDB-lite"/>
    </source>
</evidence>
<keyword evidence="2" id="KW-0472">Membrane</keyword>
<dbReference type="EMBL" id="JALJOT010000010">
    <property type="protein sequence ID" value="KAK9906540.1"/>
    <property type="molecule type" value="Genomic_DNA"/>
</dbReference>
<feature type="transmembrane region" description="Helical" evidence="2">
    <location>
        <begin position="134"/>
        <end position="159"/>
    </location>
</feature>